<evidence type="ECO:0000313" key="3">
    <source>
        <dbReference type="Proteomes" id="UP000585507"/>
    </source>
</evidence>
<evidence type="ECO:0000313" key="2">
    <source>
        <dbReference type="EMBL" id="MBB5535062.1"/>
    </source>
</evidence>
<keyword evidence="1" id="KW-0472">Membrane</keyword>
<reference evidence="2 3" key="1">
    <citation type="submission" date="2020-08" db="EMBL/GenBank/DDBJ databases">
        <title>Genomic Encyclopedia of Type Strains, Phase IV (KMG-V): Genome sequencing to study the core and pangenomes of soil and plant-associated prokaryotes.</title>
        <authorList>
            <person name="Whitman W."/>
        </authorList>
    </citation>
    <scope>NUCLEOTIDE SEQUENCE [LARGE SCALE GENOMIC DNA]</scope>
    <source>
        <strain evidence="2 3">SEMIA 4084</strain>
    </source>
</reference>
<dbReference type="AlphaFoldDB" id="A0A7W8UAT3"/>
<keyword evidence="3" id="KW-1185">Reference proteome</keyword>
<accession>A0A7W8UAT3</accession>
<gene>
    <name evidence="2" type="ORF">GGD55_001745</name>
</gene>
<protein>
    <submittedName>
        <fullName evidence="2">Uncharacterized protein</fullName>
    </submittedName>
</protein>
<dbReference type="EMBL" id="JACHBK010000003">
    <property type="protein sequence ID" value="MBB5535062.1"/>
    <property type="molecule type" value="Genomic_DNA"/>
</dbReference>
<keyword evidence="1" id="KW-0812">Transmembrane</keyword>
<proteinExistence type="predicted"/>
<name>A0A7W8UAT3_9HYPH</name>
<keyword evidence="1" id="KW-1133">Transmembrane helix</keyword>
<organism evidence="2 3">
    <name type="scientific">Rhizobium giardinii</name>
    <dbReference type="NCBI Taxonomy" id="56731"/>
    <lineage>
        <taxon>Bacteria</taxon>
        <taxon>Pseudomonadati</taxon>
        <taxon>Pseudomonadota</taxon>
        <taxon>Alphaproteobacteria</taxon>
        <taxon>Hyphomicrobiales</taxon>
        <taxon>Rhizobiaceae</taxon>
        <taxon>Rhizobium/Agrobacterium group</taxon>
        <taxon>Rhizobium</taxon>
    </lineage>
</organism>
<sequence>METFLYHFALFDALILGAIVLLLALSMSGHHEA</sequence>
<feature type="transmembrane region" description="Helical" evidence="1">
    <location>
        <begin position="6"/>
        <end position="25"/>
    </location>
</feature>
<evidence type="ECO:0000256" key="1">
    <source>
        <dbReference type="SAM" id="Phobius"/>
    </source>
</evidence>
<comment type="caution">
    <text evidence="2">The sequence shown here is derived from an EMBL/GenBank/DDBJ whole genome shotgun (WGS) entry which is preliminary data.</text>
</comment>
<dbReference type="Proteomes" id="UP000585507">
    <property type="component" value="Unassembled WGS sequence"/>
</dbReference>